<sequence>MAAIALSSVGNIICIVHEINEAVRNVKQNKECRDIESCHQRRLSGPITSVIDQVAGSRAASASLQSPRPAAPPFTAPWRGGSPPSSKQPRPSSTRRGSALFVTRRDVPHPLPSPPALLTLHFLVFQIDQQAAESLGKSPSASDLATLHSTTSRSADDLLDVPLPRRPPPSGPPPSLGLRLAAKRRSPPSQGPRRSASAAAMLAVQDQAGGEPTVGVVAEVKPETDGGDREDGKSVASESGSDEDSDGSGSEDSEDSEEERRREEERTRRRAERLAAMAARAIAEREDAVARLEGEKAGLEKLLAEREKEQAQEASELQTSMIETLEAVEIEKQRHHSTRMEALARLARLEVTNGELAKSLAREQWNLEVQVDQVAQLREEVELKKLAQDKYRRKLTKIQKTSAPPVDEIESLRRFKLEEEIIDAEYTLTCDRIVSLKDKARKIEESIELTRRDMVHPTEVEIELKKRLDQLTDRLIQKQMQVESLSSEKAALLMRIEAVTRLLDNSTSSSASSSSSRLDIEAGAWQQSHSPTITFTNNHIRDRIRAGQQQLGSAIRQLDSIFSAGHIFLRRNPKAQVWALVYLVCLHLWVLYILTSHPTVSETRSGATFSLETLNKTST</sequence>
<dbReference type="PANTHER" id="PTHR13815:SF5">
    <property type="entry name" value="GOLGIN CANDIDATE 2"/>
    <property type="match status" value="1"/>
</dbReference>
<keyword evidence="3 9" id="KW-1133">Transmembrane helix</keyword>
<dbReference type="IntAct" id="A0A1D6DVY0">
    <property type="interactions" value="7"/>
</dbReference>
<dbReference type="EMBL" id="CM007648">
    <property type="protein sequence ID" value="ONM12871.1"/>
    <property type="molecule type" value="Genomic_DNA"/>
</dbReference>
<evidence type="ECO:0000256" key="2">
    <source>
        <dbReference type="ARBA" id="ARBA00022692"/>
    </source>
</evidence>
<dbReference type="GO" id="GO:0000139">
    <property type="term" value="C:Golgi membrane"/>
    <property type="evidence" value="ECO:0007669"/>
    <property type="project" value="UniProtKB-SubCell"/>
</dbReference>
<evidence type="ECO:0000256" key="3">
    <source>
        <dbReference type="ARBA" id="ARBA00022989"/>
    </source>
</evidence>
<feature type="compositionally biased region" description="Low complexity" evidence="8">
    <location>
        <begin position="79"/>
        <end position="96"/>
    </location>
</feature>
<evidence type="ECO:0000256" key="6">
    <source>
        <dbReference type="ARBA" id="ARBA00023136"/>
    </source>
</evidence>
<feature type="compositionally biased region" description="Pro residues" evidence="8">
    <location>
        <begin position="164"/>
        <end position="175"/>
    </location>
</feature>
<feature type="region of interest" description="Disordered" evidence="8">
    <location>
        <begin position="135"/>
        <end position="199"/>
    </location>
</feature>
<comment type="subcellular location">
    <subcellularLocation>
        <location evidence="1">Golgi apparatus membrane</location>
    </subcellularLocation>
</comment>
<feature type="compositionally biased region" description="Basic and acidic residues" evidence="8">
    <location>
        <begin position="220"/>
        <end position="233"/>
    </location>
</feature>
<dbReference type="PANTHER" id="PTHR13815">
    <property type="entry name" value="GOLGIN-84"/>
    <property type="match status" value="1"/>
</dbReference>
<name>A0A1D6DVY0_MAIZE</name>
<accession>A0A1D6DVY0</accession>
<feature type="compositionally biased region" description="Basic and acidic residues" evidence="8">
    <location>
        <begin position="258"/>
        <end position="267"/>
    </location>
</feature>
<keyword evidence="4" id="KW-0333">Golgi apparatus</keyword>
<evidence type="ECO:0000256" key="1">
    <source>
        <dbReference type="ARBA" id="ARBA00004394"/>
    </source>
</evidence>
<dbReference type="AlphaFoldDB" id="A0A1D6DVY0"/>
<keyword evidence="6 9" id="KW-0472">Membrane</keyword>
<feature type="coiled-coil region" evidence="7">
    <location>
        <begin position="360"/>
        <end position="394"/>
    </location>
</feature>
<feature type="region of interest" description="Disordered" evidence="8">
    <location>
        <begin position="58"/>
        <end position="97"/>
    </location>
</feature>
<proteinExistence type="predicted"/>
<dbReference type="Pfam" id="PF09787">
    <property type="entry name" value="Golgin_A5"/>
    <property type="match status" value="1"/>
</dbReference>
<evidence type="ECO:0000256" key="5">
    <source>
        <dbReference type="ARBA" id="ARBA00023054"/>
    </source>
</evidence>
<evidence type="ECO:0000256" key="8">
    <source>
        <dbReference type="SAM" id="MobiDB-lite"/>
    </source>
</evidence>
<evidence type="ECO:0000313" key="10">
    <source>
        <dbReference type="EMBL" id="ONM12871.1"/>
    </source>
</evidence>
<dbReference type="GO" id="GO:0007030">
    <property type="term" value="P:Golgi organization"/>
    <property type="evidence" value="ECO:0007669"/>
    <property type="project" value="InterPro"/>
</dbReference>
<evidence type="ECO:0000256" key="9">
    <source>
        <dbReference type="SAM" id="Phobius"/>
    </source>
</evidence>
<reference evidence="10" key="1">
    <citation type="submission" date="2015-12" db="EMBL/GenBank/DDBJ databases">
        <title>Update maize B73 reference genome by single molecule sequencing technologies.</title>
        <authorList>
            <consortium name="Maize Genome Sequencing Project"/>
            <person name="Ware D."/>
        </authorList>
    </citation>
    <scope>NUCLEOTIDE SEQUENCE [LARGE SCALE GENOMIC DNA]</scope>
    <source>
        <tissue evidence="10">Seedling</tissue>
    </source>
</reference>
<dbReference type="InParanoid" id="A0A1D6DVY0"/>
<gene>
    <name evidence="10" type="ORF">ZEAMMB73_Zm00001d002036</name>
</gene>
<evidence type="ECO:0000256" key="7">
    <source>
        <dbReference type="SAM" id="Coils"/>
    </source>
</evidence>
<dbReference type="ExpressionAtlas" id="A0A1D6DVY0">
    <property type="expression patterns" value="baseline and differential"/>
</dbReference>
<feature type="compositionally biased region" description="Polar residues" evidence="8">
    <location>
        <begin position="135"/>
        <end position="153"/>
    </location>
</feature>
<feature type="region of interest" description="Disordered" evidence="8">
    <location>
        <begin position="220"/>
        <end position="269"/>
    </location>
</feature>
<feature type="coiled-coil region" evidence="7">
    <location>
        <begin position="433"/>
        <end position="488"/>
    </location>
</feature>
<feature type="transmembrane region" description="Helical" evidence="9">
    <location>
        <begin position="577"/>
        <end position="595"/>
    </location>
</feature>
<evidence type="ECO:0000256" key="4">
    <source>
        <dbReference type="ARBA" id="ARBA00023034"/>
    </source>
</evidence>
<dbReference type="FunCoup" id="A0A1D6DVY0">
    <property type="interactions" value="893"/>
</dbReference>
<dbReference type="SMR" id="A0A1D6DVY0"/>
<keyword evidence="5 7" id="KW-0175">Coiled coil</keyword>
<dbReference type="InterPro" id="IPR019177">
    <property type="entry name" value="Golgin_subfamily_A_member_5"/>
</dbReference>
<organism evidence="10">
    <name type="scientific">Zea mays</name>
    <name type="common">Maize</name>
    <dbReference type="NCBI Taxonomy" id="4577"/>
    <lineage>
        <taxon>Eukaryota</taxon>
        <taxon>Viridiplantae</taxon>
        <taxon>Streptophyta</taxon>
        <taxon>Embryophyta</taxon>
        <taxon>Tracheophyta</taxon>
        <taxon>Spermatophyta</taxon>
        <taxon>Magnoliopsida</taxon>
        <taxon>Liliopsida</taxon>
        <taxon>Poales</taxon>
        <taxon>Poaceae</taxon>
        <taxon>PACMAD clade</taxon>
        <taxon>Panicoideae</taxon>
        <taxon>Andropogonodae</taxon>
        <taxon>Andropogoneae</taxon>
        <taxon>Tripsacinae</taxon>
        <taxon>Zea</taxon>
    </lineage>
</organism>
<keyword evidence="2 9" id="KW-0812">Transmembrane</keyword>
<feature type="compositionally biased region" description="Low complexity" evidence="8">
    <location>
        <begin position="187"/>
        <end position="199"/>
    </location>
</feature>
<protein>
    <submittedName>
        <fullName evidence="10">Golgin candidate 2</fullName>
    </submittedName>
</protein>
<feature type="compositionally biased region" description="Acidic residues" evidence="8">
    <location>
        <begin position="240"/>
        <end position="257"/>
    </location>
</feature>